<sequence length="434" mass="49659">MGTYIPSQHEPYPRTRSDDEKITNGATRRLPDLPVELHKLIIDELEGETEALKQCALTCRVYRHLAQKHLLKSVMLLSRMTRNPTVEEFVAFLEASPQIAKHIERLVISGETKLIAQAMRPLINVVDVVLRGCGSFARFEPASQLAVMLKCESLVSLTLQSIKDVPLKVFDHLRRLERLTLEEVRFVNDPRVRLTPEPSCRPRIKEMKLVGDASIAGIGSIYNFLEGRGFGLNSLETLSIVMNSHSYLPLSNADYGAIAPRYHNNNKWYSTFFIPNPSLRATYDTTSLPDDEQLDFDVSTLPLPLLEELSLGGVLSWHLETFKTIPRGRKFKSITLKPVIIDLRWIEYDYLDYEGLKYLETLIVENLLPRTESFSFEFTLNNNDEDDMCFVREEIQYCFLTLHSLNFLKFIGEMDMITECRGNHQKVSAGTLLL</sequence>
<dbReference type="SUPFAM" id="SSF52047">
    <property type="entry name" value="RNI-like"/>
    <property type="match status" value="1"/>
</dbReference>
<protein>
    <recommendedName>
        <fullName evidence="4">F-box domain-containing protein</fullName>
    </recommendedName>
</protein>
<reference evidence="2 3" key="1">
    <citation type="submission" date="2019-12" db="EMBL/GenBank/DDBJ databases">
        <authorList>
            <person name="Floudas D."/>
            <person name="Bentzer J."/>
            <person name="Ahren D."/>
            <person name="Johansson T."/>
            <person name="Persson P."/>
            <person name="Tunlid A."/>
        </authorList>
    </citation>
    <scope>NUCLEOTIDE SEQUENCE [LARGE SCALE GENOMIC DNA]</scope>
    <source>
        <strain evidence="2 3">CBS 102.39</strain>
    </source>
</reference>
<dbReference type="EMBL" id="JAACJL010000031">
    <property type="protein sequence ID" value="KAF4616624.1"/>
    <property type="molecule type" value="Genomic_DNA"/>
</dbReference>
<accession>A0A8H4QSP2</accession>
<name>A0A8H4QSP2_9AGAR</name>
<proteinExistence type="predicted"/>
<evidence type="ECO:0000313" key="2">
    <source>
        <dbReference type="EMBL" id="KAF4616624.1"/>
    </source>
</evidence>
<evidence type="ECO:0000313" key="3">
    <source>
        <dbReference type="Proteomes" id="UP000521872"/>
    </source>
</evidence>
<gene>
    <name evidence="2" type="ORF">D9613_008799</name>
</gene>
<keyword evidence="3" id="KW-1185">Reference proteome</keyword>
<comment type="caution">
    <text evidence="2">The sequence shown here is derived from an EMBL/GenBank/DDBJ whole genome shotgun (WGS) entry which is preliminary data.</text>
</comment>
<evidence type="ECO:0008006" key="4">
    <source>
        <dbReference type="Google" id="ProtNLM"/>
    </source>
</evidence>
<feature type="region of interest" description="Disordered" evidence="1">
    <location>
        <begin position="1"/>
        <end position="21"/>
    </location>
</feature>
<feature type="compositionally biased region" description="Basic and acidic residues" evidence="1">
    <location>
        <begin position="11"/>
        <end position="21"/>
    </location>
</feature>
<dbReference type="Proteomes" id="UP000521872">
    <property type="component" value="Unassembled WGS sequence"/>
</dbReference>
<dbReference type="AlphaFoldDB" id="A0A8H4QSP2"/>
<evidence type="ECO:0000256" key="1">
    <source>
        <dbReference type="SAM" id="MobiDB-lite"/>
    </source>
</evidence>
<organism evidence="2 3">
    <name type="scientific">Agrocybe pediades</name>
    <dbReference type="NCBI Taxonomy" id="84607"/>
    <lineage>
        <taxon>Eukaryota</taxon>
        <taxon>Fungi</taxon>
        <taxon>Dikarya</taxon>
        <taxon>Basidiomycota</taxon>
        <taxon>Agaricomycotina</taxon>
        <taxon>Agaricomycetes</taxon>
        <taxon>Agaricomycetidae</taxon>
        <taxon>Agaricales</taxon>
        <taxon>Agaricineae</taxon>
        <taxon>Strophariaceae</taxon>
        <taxon>Agrocybe</taxon>
    </lineage>
</organism>